<dbReference type="Proteomes" id="UP000307768">
    <property type="component" value="Unassembled WGS sequence"/>
</dbReference>
<dbReference type="Gene3D" id="2.40.320.10">
    <property type="entry name" value="Hypothetical Protein Pfu-838710-001"/>
    <property type="match status" value="1"/>
</dbReference>
<dbReference type="InterPro" id="IPR023577">
    <property type="entry name" value="CYTH_domain"/>
</dbReference>
<organism evidence="2 3">
    <name type="scientific">Mumia zhuanghuii</name>
    <dbReference type="NCBI Taxonomy" id="2585211"/>
    <lineage>
        <taxon>Bacteria</taxon>
        <taxon>Bacillati</taxon>
        <taxon>Actinomycetota</taxon>
        <taxon>Actinomycetes</taxon>
        <taxon>Propionibacteriales</taxon>
        <taxon>Nocardioidaceae</taxon>
        <taxon>Mumia</taxon>
    </lineage>
</organism>
<evidence type="ECO:0000313" key="3">
    <source>
        <dbReference type="Proteomes" id="UP000307768"/>
    </source>
</evidence>
<dbReference type="AlphaFoldDB" id="A0A5Q6RXA3"/>
<accession>A0A5Q6RXA3</accession>
<dbReference type="CDD" id="cd07374">
    <property type="entry name" value="CYTH-like_Pase"/>
    <property type="match status" value="1"/>
</dbReference>
<dbReference type="OrthoDB" id="9777271at2"/>
<dbReference type="SMART" id="SM01118">
    <property type="entry name" value="CYTH"/>
    <property type="match status" value="1"/>
</dbReference>
<dbReference type="InterPro" id="IPR038186">
    <property type="entry name" value="CHAD_dom_sf"/>
</dbReference>
<dbReference type="InterPro" id="IPR033469">
    <property type="entry name" value="CYTH-like_dom_sf"/>
</dbReference>
<dbReference type="InterPro" id="IPR007899">
    <property type="entry name" value="CHAD_dom"/>
</dbReference>
<protein>
    <submittedName>
        <fullName evidence="2">CYTH and CHAD domain-containing protein</fullName>
    </submittedName>
</protein>
<feature type="domain" description="CHAD" evidence="1">
    <location>
        <begin position="209"/>
        <end position="493"/>
    </location>
</feature>
<dbReference type="Pfam" id="PF05235">
    <property type="entry name" value="CHAD"/>
    <property type="match status" value="1"/>
</dbReference>
<evidence type="ECO:0000313" key="2">
    <source>
        <dbReference type="EMBL" id="KAA1422697.1"/>
    </source>
</evidence>
<dbReference type="Gene3D" id="1.40.20.10">
    <property type="entry name" value="CHAD domain"/>
    <property type="match status" value="1"/>
</dbReference>
<dbReference type="Pfam" id="PF01928">
    <property type="entry name" value="CYTH"/>
    <property type="match status" value="1"/>
</dbReference>
<reference evidence="2 3" key="1">
    <citation type="submission" date="2019-09" db="EMBL/GenBank/DDBJ databases">
        <title>Mumia zhuanghuii sp. nov. isolated from the intestinal contents of plateau pika (Ochotona curzoniae) in the Qinghai-Tibet plateau of China.</title>
        <authorList>
            <person name="Tian Z."/>
        </authorList>
    </citation>
    <scope>NUCLEOTIDE SEQUENCE [LARGE SCALE GENOMIC DNA]</scope>
    <source>
        <strain evidence="3">350</strain>
    </source>
</reference>
<proteinExistence type="predicted"/>
<dbReference type="PANTHER" id="PTHR39339:SF1">
    <property type="entry name" value="CHAD DOMAIN-CONTAINING PROTEIN"/>
    <property type="match status" value="1"/>
</dbReference>
<name>A0A5Q6RXA3_9ACTN</name>
<evidence type="ECO:0000259" key="1">
    <source>
        <dbReference type="PROSITE" id="PS51708"/>
    </source>
</evidence>
<dbReference type="SMART" id="SM00880">
    <property type="entry name" value="CHAD"/>
    <property type="match status" value="1"/>
</dbReference>
<sequence length="501" mass="55242">MKIQHEVEATYALADDTVVPDLLLLDGVQEVRQQPAFSLTAAYFDTADLALLRSGVSLRRRTGGVADGWHLKVPAGGGRDEFHRPLGRSTATPPKPLRDLVAGWVRGEPLVHVATVHTDRTPSLLLGADGLVLAELTDDRVTGSTPEGETVAWREWELELVDGTADLFDSADQVFAAAGVHRAEVSRKVARTLGDRVPPAPRLWMPAADEPVSRLVHARLVEQVDVLGRRDVDARRGTDEGVHKMRVACRRLRALLGSFRPVLDREQTDPVRDELRWLAGVLGQARDAAAIHGRLRDLLADEPRDLVHGPVLGRLRSVYEGRGKDEVLAALGSQRYFDLRDRLDQLAADPPWTERAEASARDVAPKVLHKEFKRFRRRADAAAADEPEPALHEARKAAKRLRYAAETVEPVAGKKARRLDRAAHHVTSHLGELQDTTVSRSELLAVAQVASEAGEPTFAYGRLHALDEARASTLIAAFRVRATVARLKARTRKARKALRRT</sequence>
<dbReference type="PROSITE" id="PS51708">
    <property type="entry name" value="CHAD"/>
    <property type="match status" value="1"/>
</dbReference>
<dbReference type="EMBL" id="VDFQ02000003">
    <property type="protein sequence ID" value="KAA1422697.1"/>
    <property type="molecule type" value="Genomic_DNA"/>
</dbReference>
<gene>
    <name evidence="2" type="ORF">FE697_010990</name>
</gene>
<dbReference type="PANTHER" id="PTHR39339">
    <property type="entry name" value="SLR1444 PROTEIN"/>
    <property type="match status" value="1"/>
</dbReference>
<comment type="caution">
    <text evidence="2">The sequence shown here is derived from an EMBL/GenBank/DDBJ whole genome shotgun (WGS) entry which is preliminary data.</text>
</comment>
<dbReference type="SUPFAM" id="SSF55154">
    <property type="entry name" value="CYTH-like phosphatases"/>
    <property type="match status" value="1"/>
</dbReference>
<dbReference type="RefSeq" id="WP_149769647.1">
    <property type="nucleotide sequence ID" value="NZ_VDFQ02000003.1"/>
</dbReference>